<dbReference type="Proteomes" id="UP000221653">
    <property type="component" value="Unassembled WGS sequence"/>
</dbReference>
<sequence>MTRSKISVVDKQAVWHVETDTGALSGAWLGEPVDTLVAGSVVVHPGDGSLTRVADAIAAEAKRLGFPKPDTYTPNDYTYHGEPAAEDAWRYARAFSDTVQEWLALEAKRRGRKALAEEYGSETRALPGLDS</sequence>
<evidence type="ECO:0000313" key="2">
    <source>
        <dbReference type="Proteomes" id="UP000221653"/>
    </source>
</evidence>
<dbReference type="RefSeq" id="WP_048378750.1">
    <property type="nucleotide sequence ID" value="NZ_LDYE01000001.1"/>
</dbReference>
<dbReference type="OrthoDB" id="4410665at2"/>
<gene>
    <name evidence="1" type="ORF">ATK06_0608</name>
</gene>
<keyword evidence="2" id="KW-1185">Reference proteome</keyword>
<dbReference type="AlphaFoldDB" id="A0A2A9DLH1"/>
<evidence type="ECO:0000313" key="1">
    <source>
        <dbReference type="EMBL" id="PFG27538.1"/>
    </source>
</evidence>
<dbReference type="EMBL" id="PDJF01000001">
    <property type="protein sequence ID" value="PFG27538.1"/>
    <property type="molecule type" value="Genomic_DNA"/>
</dbReference>
<proteinExistence type="predicted"/>
<dbReference type="STRING" id="1724.GCA_001044175_00136"/>
<comment type="caution">
    <text evidence="1">The sequence shown here is derived from an EMBL/GenBank/DDBJ whole genome shotgun (WGS) entry which is preliminary data.</text>
</comment>
<organism evidence="1 2">
    <name type="scientific">Corynebacterium renale</name>
    <dbReference type="NCBI Taxonomy" id="1724"/>
    <lineage>
        <taxon>Bacteria</taxon>
        <taxon>Bacillati</taxon>
        <taxon>Actinomycetota</taxon>
        <taxon>Actinomycetes</taxon>
        <taxon>Mycobacteriales</taxon>
        <taxon>Corynebacteriaceae</taxon>
        <taxon>Corynebacterium</taxon>
    </lineage>
</organism>
<name>A0A2A9DLH1_9CORY</name>
<reference evidence="1 2" key="1">
    <citation type="submission" date="2017-10" db="EMBL/GenBank/DDBJ databases">
        <title>Sequencing the genomes of 1000 actinobacteria strains.</title>
        <authorList>
            <person name="Klenk H.-P."/>
        </authorList>
    </citation>
    <scope>NUCLEOTIDE SEQUENCE [LARGE SCALE GENOMIC DNA]</scope>
    <source>
        <strain evidence="1 2">DSM 20688</strain>
    </source>
</reference>
<protein>
    <submittedName>
        <fullName evidence="1">Uncharacterized protein</fullName>
    </submittedName>
</protein>
<accession>A0A2A9DLH1</accession>